<keyword evidence="10" id="KW-1185">Reference proteome</keyword>
<dbReference type="InterPro" id="IPR006145">
    <property type="entry name" value="PsdUridine_synth_RsuA/RluA"/>
</dbReference>
<dbReference type="SUPFAM" id="SSF55174">
    <property type="entry name" value="Alpha-L RNA-binding motif"/>
    <property type="match status" value="1"/>
</dbReference>
<evidence type="ECO:0000256" key="4">
    <source>
        <dbReference type="PIRSR" id="PIRSR606225-1"/>
    </source>
</evidence>
<reference evidence="9" key="1">
    <citation type="journal article" date="2014" name="Int. J. Syst. Evol. Microbiol.">
        <title>Complete genome sequence of Corynebacterium casei LMG S-19264T (=DSM 44701T), isolated from a smear-ripened cheese.</title>
        <authorList>
            <consortium name="US DOE Joint Genome Institute (JGI-PGF)"/>
            <person name="Walter F."/>
            <person name="Albersmeier A."/>
            <person name="Kalinowski J."/>
            <person name="Ruckert C."/>
        </authorList>
    </citation>
    <scope>NUCLEOTIDE SEQUENCE</scope>
    <source>
        <strain evidence="9">CGMCC 1.12921</strain>
    </source>
</reference>
<dbReference type="GO" id="GO:0000455">
    <property type="term" value="P:enzyme-directed rRNA pseudouridine synthesis"/>
    <property type="evidence" value="ECO:0007669"/>
    <property type="project" value="TreeGrafter"/>
</dbReference>
<protein>
    <recommendedName>
        <fullName evidence="6">Pseudouridine synthase</fullName>
        <ecNumber evidence="6">5.4.99.-</ecNumber>
    </recommendedName>
</protein>
<dbReference type="EMBL" id="BMGH01000001">
    <property type="protein sequence ID" value="GGD09964.1"/>
    <property type="molecule type" value="Genomic_DNA"/>
</dbReference>
<evidence type="ECO:0000259" key="8">
    <source>
        <dbReference type="Pfam" id="PF00849"/>
    </source>
</evidence>
<evidence type="ECO:0000256" key="7">
    <source>
        <dbReference type="SAM" id="MobiDB-lite"/>
    </source>
</evidence>
<dbReference type="InterPro" id="IPR006225">
    <property type="entry name" value="PsdUridine_synth_RluC/D"/>
</dbReference>
<dbReference type="SUPFAM" id="SSF55120">
    <property type="entry name" value="Pseudouridine synthase"/>
    <property type="match status" value="1"/>
</dbReference>
<evidence type="ECO:0000256" key="6">
    <source>
        <dbReference type="RuleBase" id="RU362028"/>
    </source>
</evidence>
<dbReference type="InterPro" id="IPR036986">
    <property type="entry name" value="S4_RNA-bd_sf"/>
</dbReference>
<feature type="active site" evidence="4">
    <location>
        <position position="159"/>
    </location>
</feature>
<comment type="caution">
    <text evidence="9">The sequence shown here is derived from an EMBL/GenBank/DDBJ whole genome shotgun (WGS) entry which is preliminary data.</text>
</comment>
<dbReference type="Gene3D" id="3.30.2350.10">
    <property type="entry name" value="Pseudouridine synthase"/>
    <property type="match status" value="1"/>
</dbReference>
<sequence>MTKSSADNKSTETDDDIGGDPVTVTVSDVEAKMRLDKWLVLHLPELSRARIKSLIEKDGALQKDGETFTNASWKIREGETYTLIPPPVEDATPQPQDIPLTVLYEDEHLIVIDKAAGMVVHPAAGNWSGTLVNALLYHCGDTLSGIGGVARPGIVHRLDKDTSGVMVVAKHDKAHHGLRDQFSVHDIERVYHAIVHGAPRPGIGTIEAALARAGADRKKMSIVDAEAHSSARHAITHYKMLEKFGTGLARLEGDSIASLVECRLETGRTHQIRAHMAHLGHPLLGDPVYGRTGVAGLKPGTPASDSAIATLAAFHRQALHARQLGFIHPITGEEMSFETDPPEDFARLLASFRRL</sequence>
<comment type="catalytic activity">
    <reaction evidence="6">
        <text>a uridine in RNA = a pseudouridine in RNA</text>
        <dbReference type="Rhea" id="RHEA:48348"/>
        <dbReference type="Rhea" id="RHEA-COMP:12068"/>
        <dbReference type="Rhea" id="RHEA-COMP:12069"/>
        <dbReference type="ChEBI" id="CHEBI:65314"/>
        <dbReference type="ChEBI" id="CHEBI:65315"/>
    </reaction>
</comment>
<dbReference type="Pfam" id="PF00849">
    <property type="entry name" value="PseudoU_synth_2"/>
    <property type="match status" value="1"/>
</dbReference>
<comment type="function">
    <text evidence="6">Responsible for synthesis of pseudouridine from uracil.</text>
</comment>
<feature type="domain" description="Pseudouridine synthase RsuA/RluA-like" evidence="8">
    <location>
        <begin position="108"/>
        <end position="278"/>
    </location>
</feature>
<keyword evidence="2 6" id="KW-0413">Isomerase</keyword>
<evidence type="ECO:0000256" key="3">
    <source>
        <dbReference type="ARBA" id="ARBA00036882"/>
    </source>
</evidence>
<comment type="catalytic activity">
    <reaction evidence="3">
        <text>uridine(1911/1915/1917) in 23S rRNA = pseudouridine(1911/1915/1917) in 23S rRNA</text>
        <dbReference type="Rhea" id="RHEA:42524"/>
        <dbReference type="Rhea" id="RHEA-COMP:10097"/>
        <dbReference type="Rhea" id="RHEA-COMP:10098"/>
        <dbReference type="ChEBI" id="CHEBI:65314"/>
        <dbReference type="ChEBI" id="CHEBI:65315"/>
        <dbReference type="EC" id="5.4.99.23"/>
    </reaction>
</comment>
<proteinExistence type="inferred from homology"/>
<dbReference type="NCBIfam" id="TIGR00005">
    <property type="entry name" value="rluA_subfam"/>
    <property type="match status" value="1"/>
</dbReference>
<accession>A0A8J2V2H4</accession>
<dbReference type="PANTHER" id="PTHR21600:SF44">
    <property type="entry name" value="RIBOSOMAL LARGE SUBUNIT PSEUDOURIDINE SYNTHASE D"/>
    <property type="match status" value="1"/>
</dbReference>
<dbReference type="InterPro" id="IPR050188">
    <property type="entry name" value="RluA_PseudoU_synthase"/>
</dbReference>
<dbReference type="GO" id="GO:0160140">
    <property type="term" value="F:23S rRNA pseudouridine(1911/1915/1917) synthase activity"/>
    <property type="evidence" value="ECO:0007669"/>
    <property type="project" value="UniProtKB-EC"/>
</dbReference>
<evidence type="ECO:0000256" key="5">
    <source>
        <dbReference type="PROSITE-ProRule" id="PRU00182"/>
    </source>
</evidence>
<dbReference type="RefSeq" id="WP_188158681.1">
    <property type="nucleotide sequence ID" value="NZ_BMGH01000001.1"/>
</dbReference>
<organism evidence="9 10">
    <name type="scientific">Aquisalinus flavus</name>
    <dbReference type="NCBI Taxonomy" id="1526572"/>
    <lineage>
        <taxon>Bacteria</taxon>
        <taxon>Pseudomonadati</taxon>
        <taxon>Pseudomonadota</taxon>
        <taxon>Alphaproteobacteria</taxon>
        <taxon>Parvularculales</taxon>
        <taxon>Parvularculaceae</taxon>
        <taxon>Aquisalinus</taxon>
    </lineage>
</organism>
<evidence type="ECO:0000256" key="2">
    <source>
        <dbReference type="ARBA" id="ARBA00023235"/>
    </source>
</evidence>
<comment type="similarity">
    <text evidence="1 6">Belongs to the pseudouridine synthase RluA family.</text>
</comment>
<dbReference type="Gene3D" id="3.10.290.10">
    <property type="entry name" value="RNA-binding S4 domain"/>
    <property type="match status" value="1"/>
</dbReference>
<dbReference type="EC" id="5.4.99.-" evidence="6"/>
<evidence type="ECO:0000313" key="9">
    <source>
        <dbReference type="EMBL" id="GGD09964.1"/>
    </source>
</evidence>
<evidence type="ECO:0000256" key="1">
    <source>
        <dbReference type="ARBA" id="ARBA00010876"/>
    </source>
</evidence>
<gene>
    <name evidence="9" type="primary">rluD</name>
    <name evidence="9" type="ORF">GCM10011342_18610</name>
</gene>
<dbReference type="CDD" id="cd00165">
    <property type="entry name" value="S4"/>
    <property type="match status" value="1"/>
</dbReference>
<dbReference type="Proteomes" id="UP000613582">
    <property type="component" value="Unassembled WGS sequence"/>
</dbReference>
<dbReference type="PANTHER" id="PTHR21600">
    <property type="entry name" value="MITOCHONDRIAL RNA PSEUDOURIDINE SYNTHASE"/>
    <property type="match status" value="1"/>
</dbReference>
<reference evidence="9" key="2">
    <citation type="submission" date="2020-09" db="EMBL/GenBank/DDBJ databases">
        <authorList>
            <person name="Sun Q."/>
            <person name="Zhou Y."/>
        </authorList>
    </citation>
    <scope>NUCLEOTIDE SEQUENCE</scope>
    <source>
        <strain evidence="9">CGMCC 1.12921</strain>
    </source>
</reference>
<dbReference type="GO" id="GO:0003723">
    <property type="term" value="F:RNA binding"/>
    <property type="evidence" value="ECO:0007669"/>
    <property type="project" value="UniProtKB-KW"/>
</dbReference>
<dbReference type="PROSITE" id="PS50889">
    <property type="entry name" value="S4"/>
    <property type="match status" value="1"/>
</dbReference>
<dbReference type="InterPro" id="IPR006224">
    <property type="entry name" value="PsdUridine_synth_RluA-like_CS"/>
</dbReference>
<dbReference type="CDD" id="cd02869">
    <property type="entry name" value="PseudoU_synth_RluA_like"/>
    <property type="match status" value="1"/>
</dbReference>
<name>A0A8J2V2H4_9PROT</name>
<dbReference type="InterPro" id="IPR020103">
    <property type="entry name" value="PsdUridine_synth_cat_dom_sf"/>
</dbReference>
<dbReference type="AlphaFoldDB" id="A0A8J2V2H4"/>
<evidence type="ECO:0000313" key="10">
    <source>
        <dbReference type="Proteomes" id="UP000613582"/>
    </source>
</evidence>
<feature type="region of interest" description="Disordered" evidence="7">
    <location>
        <begin position="1"/>
        <end position="21"/>
    </location>
</feature>
<keyword evidence="5" id="KW-0694">RNA-binding</keyword>
<dbReference type="PROSITE" id="PS01129">
    <property type="entry name" value="PSI_RLU"/>
    <property type="match status" value="1"/>
</dbReference>